<keyword evidence="1" id="KW-0808">Transferase</keyword>
<comment type="caution">
    <text evidence="1">The sequence shown here is derived from an EMBL/GenBank/DDBJ whole genome shotgun (WGS) entry which is preliminary data.</text>
</comment>
<dbReference type="EC" id="2.7.8.37" evidence="1"/>
<dbReference type="GO" id="GO:0061693">
    <property type="term" value="F:alpha-D-ribose 1-methylphosphonate 5-triphosphate synthase activity"/>
    <property type="evidence" value="ECO:0007669"/>
    <property type="project" value="UniProtKB-EC"/>
</dbReference>
<reference evidence="1 2" key="1">
    <citation type="submission" date="2023-07" db="EMBL/GenBank/DDBJ databases">
        <title>Sorghum-associated microbial communities from plants grown in Nebraska, USA.</title>
        <authorList>
            <person name="Schachtman D."/>
        </authorList>
    </citation>
    <scope>NUCLEOTIDE SEQUENCE [LARGE SCALE GENOMIC DNA]</scope>
    <source>
        <strain evidence="1 2">DS1307</strain>
    </source>
</reference>
<evidence type="ECO:0000313" key="1">
    <source>
        <dbReference type="EMBL" id="MDP9836444.1"/>
    </source>
</evidence>
<gene>
    <name evidence="1" type="ORF">J2T09_001188</name>
</gene>
<evidence type="ECO:0000313" key="2">
    <source>
        <dbReference type="Proteomes" id="UP001241472"/>
    </source>
</evidence>
<organism evidence="1 2">
    <name type="scientific">Neorhizobium huautlense</name>
    <dbReference type="NCBI Taxonomy" id="67774"/>
    <lineage>
        <taxon>Bacteria</taxon>
        <taxon>Pseudomonadati</taxon>
        <taxon>Pseudomonadota</taxon>
        <taxon>Alphaproteobacteria</taxon>
        <taxon>Hyphomicrobiales</taxon>
        <taxon>Rhizobiaceae</taxon>
        <taxon>Rhizobium/Agrobacterium group</taxon>
        <taxon>Neorhizobium</taxon>
    </lineage>
</organism>
<accession>A0ABT9PPR5</accession>
<dbReference type="RefSeq" id="WP_306832148.1">
    <property type="nucleotide sequence ID" value="NZ_JAUSRF010000003.1"/>
</dbReference>
<name>A0ABT9PPR5_9HYPH</name>
<keyword evidence="2" id="KW-1185">Reference proteome</keyword>
<dbReference type="Pfam" id="PF06754">
    <property type="entry name" value="PhnG"/>
    <property type="match status" value="1"/>
</dbReference>
<dbReference type="InterPro" id="IPR009609">
    <property type="entry name" value="Phosphonate_metab_PhnG"/>
</dbReference>
<dbReference type="NCBIfam" id="TIGR03293">
    <property type="entry name" value="PhnG_redo"/>
    <property type="match status" value="1"/>
</dbReference>
<protein>
    <submittedName>
        <fullName evidence="1">Alpha-D-ribose 1-methylphosphonate 5-triphosphate synthase subunit PhnG</fullName>
        <ecNumber evidence="1">2.7.8.37</ecNumber>
    </submittedName>
</protein>
<dbReference type="EMBL" id="JAUSRF010000003">
    <property type="protein sequence ID" value="MDP9836444.1"/>
    <property type="molecule type" value="Genomic_DNA"/>
</dbReference>
<proteinExistence type="predicted"/>
<sequence length="152" mass="16250">MTAETANARRKRALDAMASMPANMLSDLYKENTAGAPGAIAVRGPEIGAIMLRGRIGGGGAPFNLGEASVTRATVRLDSGELGHSIVLGRDADKARMIAHLDALRQLPDWIGRVEKAIVEPALEHARAEAKLQAEETEATRVDFFTMVRGED</sequence>
<dbReference type="Proteomes" id="UP001241472">
    <property type="component" value="Unassembled WGS sequence"/>
</dbReference>